<dbReference type="EMBL" id="AACB03000002">
    <property type="protein sequence ID" value="KAE8304547.1"/>
    <property type="molecule type" value="Genomic_DNA"/>
</dbReference>
<evidence type="ECO:0000313" key="1">
    <source>
        <dbReference type="EMBL" id="KAE8304547.1"/>
    </source>
</evidence>
<gene>
    <name evidence="1" type="ORF">GL50803_004324</name>
</gene>
<dbReference type="OMA" id="LIACIPD"/>
<proteinExistence type="predicted"/>
<dbReference type="Proteomes" id="UP000001548">
    <property type="component" value="Unassembled WGS sequence"/>
</dbReference>
<organism evidence="1 2">
    <name type="scientific">Giardia intestinalis (strain ATCC 50803 / WB clone C6)</name>
    <name type="common">Giardia lamblia</name>
    <dbReference type="NCBI Taxonomy" id="184922"/>
    <lineage>
        <taxon>Eukaryota</taxon>
        <taxon>Metamonada</taxon>
        <taxon>Diplomonadida</taxon>
        <taxon>Hexamitidae</taxon>
        <taxon>Giardiinae</taxon>
        <taxon>Giardia</taxon>
    </lineage>
</organism>
<comment type="caution">
    <text evidence="1">The sequence shown here is derived from an EMBL/GenBank/DDBJ whole genome shotgun (WGS) entry which is preliminary data.</text>
</comment>
<dbReference type="AlphaFoldDB" id="D3KI33"/>
<reference evidence="1 2" key="1">
    <citation type="journal article" date="2007" name="Science">
        <title>Genomic minimalism in the early diverging intestinal parasite Giardia lamblia.</title>
        <authorList>
            <person name="Morrison H.G."/>
            <person name="McArthur A.G."/>
            <person name="Gillin F.D."/>
            <person name="Aley S.B."/>
            <person name="Adam R.D."/>
            <person name="Olsen G.J."/>
            <person name="Best A.A."/>
            <person name="Cande W.Z."/>
            <person name="Chen F."/>
            <person name="Cipriano M.J."/>
            <person name="Davids B.J."/>
            <person name="Dawson S.C."/>
            <person name="Elmendorf H.G."/>
            <person name="Hehl A.B."/>
            <person name="Holder M.E."/>
            <person name="Huse S.M."/>
            <person name="Kim U.U."/>
            <person name="Lasek-Nesselquist E."/>
            <person name="Manning G."/>
            <person name="Nigam A."/>
            <person name="Nixon J.E."/>
            <person name="Palm D."/>
            <person name="Passamaneck N.E."/>
            <person name="Prabhu A."/>
            <person name="Reich C.I."/>
            <person name="Reiner D.S."/>
            <person name="Samuelson J."/>
            <person name="Svard S.G."/>
            <person name="Sogin M.L."/>
        </authorList>
    </citation>
    <scope>NUCLEOTIDE SEQUENCE [LARGE SCALE GENOMIC DNA]</scope>
    <source>
        <strain evidence="1 2">WB C6</strain>
    </source>
</reference>
<accession>D3KI33</accession>
<name>D3KI33_GIAIC</name>
<protein>
    <submittedName>
        <fullName evidence="1">Uncharacterized protein</fullName>
    </submittedName>
</protein>
<evidence type="ECO:0000313" key="2">
    <source>
        <dbReference type="Proteomes" id="UP000001548"/>
    </source>
</evidence>
<keyword evidence="2" id="KW-1185">Reference proteome</keyword>
<sequence length="458" mass="51119">MAQSGPLSHPSFPYSGISILSPSLNGEAEILNGVSSVSEEDFQRFTQEHVHPQKVLQSDYFTSKLNSPHLCVAEKRELYVNNTAVPDTSLALFDRRTPPVEDKYNKTNPFINKLSARKHTSTEENPRGGDVALEKLWTELGITTDEQDAVRAHFGATRQNTGAYSQYIDTVRELINYRRLYISIALLHERLTAEVVSTLCNMVDSGPSSMGTSHLESALALLGLYRLLVMALMALTEIVRDICTVPVCLPYLNIRDTRSINLVKQLLKLRLLSPERINVILSTIGQSVELASVEEFFLRCEARHGTGIAEHLLLIACIPDSLIDVADASLVGALSCYFHLVNNPPQTMADKLEDFFSSWMKRLNLNISEINISVLKSLSGKFHPKHYVLMALEEEKLVTNFEMQLGEMQLRKPNTIFLTIPVCEDTSCSIVTLQRSSPEPDAPNAPLLRHSSALRDNL</sequence>
<dbReference type="VEuPathDB" id="GiardiaDB:GL50803_4324"/>
<dbReference type="HOGENOM" id="CLU_597798_0_0_1"/>